<dbReference type="CDD" id="cd07323">
    <property type="entry name" value="LAM"/>
    <property type="match status" value="1"/>
</dbReference>
<dbReference type="SMART" id="SM00715">
    <property type="entry name" value="LA"/>
    <property type="match status" value="1"/>
</dbReference>
<dbReference type="EMBL" id="SUNJ01006439">
    <property type="protein sequence ID" value="TPP62782.1"/>
    <property type="molecule type" value="Genomic_DNA"/>
</dbReference>
<feature type="compositionally biased region" description="Low complexity" evidence="3">
    <location>
        <begin position="430"/>
        <end position="441"/>
    </location>
</feature>
<organism evidence="5 6">
    <name type="scientific">Fasciola gigantica</name>
    <name type="common">Giant liver fluke</name>
    <dbReference type="NCBI Taxonomy" id="46835"/>
    <lineage>
        <taxon>Eukaryota</taxon>
        <taxon>Metazoa</taxon>
        <taxon>Spiralia</taxon>
        <taxon>Lophotrochozoa</taxon>
        <taxon>Platyhelminthes</taxon>
        <taxon>Trematoda</taxon>
        <taxon>Digenea</taxon>
        <taxon>Plagiorchiida</taxon>
        <taxon>Echinostomata</taxon>
        <taxon>Echinostomatoidea</taxon>
        <taxon>Fasciolidae</taxon>
        <taxon>Fasciola</taxon>
    </lineage>
</organism>
<accession>A0A504YLQ3</accession>
<dbReference type="InterPro" id="IPR036390">
    <property type="entry name" value="WH_DNA-bd_sf"/>
</dbReference>
<evidence type="ECO:0000313" key="5">
    <source>
        <dbReference type="EMBL" id="TPP62782.1"/>
    </source>
</evidence>
<sequence length="1034" mass="115329">MDDEWPELKKTNPGTKPSRKTVGRHRLRHKWEELPIELSFSRKQSKVTVSEEFTDITSEKQQPAYVSTVKVNVVSSPHIPVPTAESHSSDDRENFSPYSSPRSCCFVKPGFAGFEIPLTIPRPGFNPGVLSHYRHYGLQIQACACNSNDCGTCLAEKLARIRYQVEYYFGDKNFVRDRYLQEQMTVDRYVPIGVILEFPRMKQLGASADSVIQACCTSSVVELDISRGLIRRRNPLLLHNSVFGESKSSVYIKVTILLLAVCLSRPTPVCVSNVPVHPPFCQTQPPCTASEAHVPLAANASSNISLPLCCVSSAAETAVSGVTSGGAPGTHGSSDTVWHKVEKKQRPNRTKNTLAPPHQSLGTRSRASQRQRNESTCSEFSENDDEDLLNYLIVIVPRRAGQRDRDGSGTKRQQSRELSVKGLVKEDFASESSSSSPSRSPTRVDQTKISAYSHTTGHSSLEHSGNISARLLAKHPSGDRHPNPDYQSRAKTNAELLQEIRLGLEDYEHTVRRKRYSSICKLGFDGDVNTSDLDDTDSVYSDVSEHSGSYKEKINIVSPEEFETIRQAASSVSTEAQLYYPDEALTNDSTAFPKDTRTSLTVNSPSSLPFFYPNSLPPAPPSLATTSNWVPPAPLPAYPVCFPQSDVTESNEVYNPSISSSQAEQQLEAENAVAALVAEVSRAAAASSKKTGKKTVEEKKRTTKRAMKRRMTGFYPAQVQSTGQKKRDEMDVGFAFDIDARVPTSQSHSSDATRTSTKAGNDSESGRVRSSRTVVSMASDISTCGTTVIISTAPTDDDESSETVPDQVPTPSQTDVTQHVQRNASTAPGKSSKTFTNHMSMSCLRAGGLTSRHYMRYRAACLADRERAGPGQSQEMNTLYRFWSFFLRDNFFTRIYKEFRRYALEDADAGYRYGLECLFRFYSYGLERRFKWSLYKDFQEETLRDYNNGHLYGLEKFWALLHYSGRRVEMDPQLMKLLRKYRTIEDFRANFEVPDGFYGYRKRLPSTSASVTVNMPQRTASNRNYPAVPDTVSA</sequence>
<feature type="region of interest" description="Disordered" evidence="3">
    <location>
        <begin position="401"/>
        <end position="446"/>
    </location>
</feature>
<feature type="compositionally biased region" description="Polar residues" evidence="3">
    <location>
        <begin position="360"/>
        <end position="380"/>
    </location>
</feature>
<dbReference type="InterPro" id="IPR006630">
    <property type="entry name" value="La_HTH"/>
</dbReference>
<feature type="region of interest" description="Disordered" evidence="3">
    <location>
        <begin position="684"/>
        <end position="706"/>
    </location>
</feature>
<feature type="domain" description="HTH La-type RNA-binding" evidence="4">
    <location>
        <begin position="151"/>
        <end position="240"/>
    </location>
</feature>
<feature type="compositionally biased region" description="Polar residues" evidence="3">
    <location>
        <begin position="743"/>
        <end position="762"/>
    </location>
</feature>
<dbReference type="InterPro" id="IPR036388">
    <property type="entry name" value="WH-like_DNA-bd_sf"/>
</dbReference>
<keyword evidence="1 2" id="KW-0694">RNA-binding</keyword>
<dbReference type="Gene3D" id="1.10.10.10">
    <property type="entry name" value="Winged helix-like DNA-binding domain superfamily/Winged helix DNA-binding domain"/>
    <property type="match status" value="1"/>
</dbReference>
<dbReference type="SUPFAM" id="SSF46785">
    <property type="entry name" value="Winged helix' DNA-binding domain"/>
    <property type="match status" value="1"/>
</dbReference>
<dbReference type="Pfam" id="PF21071">
    <property type="entry name" value="LARP1_HEAT"/>
    <property type="match status" value="1"/>
</dbReference>
<evidence type="ECO:0000256" key="3">
    <source>
        <dbReference type="SAM" id="MobiDB-lite"/>
    </source>
</evidence>
<feature type="region of interest" description="Disordered" evidence="3">
    <location>
        <begin position="791"/>
        <end position="833"/>
    </location>
</feature>
<dbReference type="InterPro" id="IPR006607">
    <property type="entry name" value="DM15"/>
</dbReference>
<proteinExistence type="predicted"/>
<dbReference type="SMART" id="SM00684">
    <property type="entry name" value="DM15"/>
    <property type="match status" value="3"/>
</dbReference>
<feature type="region of interest" description="Disordered" evidence="3">
    <location>
        <begin position="741"/>
        <end position="777"/>
    </location>
</feature>
<comment type="caution">
    <text evidence="5">The sequence shown here is derived from an EMBL/GenBank/DDBJ whole genome shotgun (WGS) entry which is preliminary data.</text>
</comment>
<feature type="region of interest" description="Disordered" evidence="3">
    <location>
        <begin position="1"/>
        <end position="24"/>
    </location>
</feature>
<dbReference type="InterPro" id="IPR045180">
    <property type="entry name" value="La_dom_prot"/>
</dbReference>
<gene>
    <name evidence="5" type="ORF">FGIG_03643</name>
</gene>
<dbReference type="OrthoDB" id="340227at2759"/>
<evidence type="ECO:0000256" key="2">
    <source>
        <dbReference type="PROSITE-ProRule" id="PRU00332"/>
    </source>
</evidence>
<dbReference type="Pfam" id="PF05383">
    <property type="entry name" value="La"/>
    <property type="match status" value="1"/>
</dbReference>
<feature type="compositionally biased region" description="Polar residues" evidence="3">
    <location>
        <begin position="809"/>
        <end position="833"/>
    </location>
</feature>
<dbReference type="STRING" id="46835.A0A504YLQ3"/>
<feature type="compositionally biased region" description="Basic and acidic residues" evidence="3">
    <location>
        <begin position="401"/>
        <end position="428"/>
    </location>
</feature>
<dbReference type="Proteomes" id="UP000316759">
    <property type="component" value="Unassembled WGS sequence"/>
</dbReference>
<evidence type="ECO:0000259" key="4">
    <source>
        <dbReference type="PROSITE" id="PS50961"/>
    </source>
</evidence>
<dbReference type="AlphaFoldDB" id="A0A504YLQ3"/>
<feature type="region of interest" description="Disordered" evidence="3">
    <location>
        <begin position="320"/>
        <end position="382"/>
    </location>
</feature>
<dbReference type="PANTHER" id="PTHR22792">
    <property type="entry name" value="LUPUS LA PROTEIN-RELATED"/>
    <property type="match status" value="1"/>
</dbReference>
<dbReference type="GO" id="GO:0000339">
    <property type="term" value="F:RNA cap binding"/>
    <property type="evidence" value="ECO:0007669"/>
    <property type="project" value="InterPro"/>
</dbReference>
<keyword evidence="6" id="KW-1185">Reference proteome</keyword>
<reference evidence="5 6" key="1">
    <citation type="submission" date="2019-04" db="EMBL/GenBank/DDBJ databases">
        <title>Annotation for the trematode Fasciola gigantica.</title>
        <authorList>
            <person name="Choi Y.-J."/>
        </authorList>
    </citation>
    <scope>NUCLEOTIDE SEQUENCE [LARGE SCALE GENOMIC DNA]</scope>
    <source>
        <strain evidence="5">Uganda_cow_1</strain>
    </source>
</reference>
<evidence type="ECO:0000313" key="6">
    <source>
        <dbReference type="Proteomes" id="UP000316759"/>
    </source>
</evidence>
<evidence type="ECO:0000256" key="1">
    <source>
        <dbReference type="ARBA" id="ARBA00022884"/>
    </source>
</evidence>
<dbReference type="GO" id="GO:0048255">
    <property type="term" value="P:mRNA stabilization"/>
    <property type="evidence" value="ECO:0007669"/>
    <property type="project" value="InterPro"/>
</dbReference>
<name>A0A504YLQ3_FASGI</name>
<feature type="compositionally biased region" description="Basic and acidic residues" evidence="3">
    <location>
        <begin position="1"/>
        <end position="10"/>
    </location>
</feature>
<protein>
    <submittedName>
        <fullName evidence="5">La protein 1</fullName>
    </submittedName>
</protein>
<dbReference type="PROSITE" id="PS50961">
    <property type="entry name" value="HTH_LA"/>
    <property type="match status" value="1"/>
</dbReference>